<keyword evidence="1" id="KW-0678">Repressor</keyword>
<dbReference type="Gene3D" id="3.40.50.2300">
    <property type="match status" value="2"/>
</dbReference>
<dbReference type="PROSITE" id="PS50932">
    <property type="entry name" value="HTH_LACI_2"/>
    <property type="match status" value="1"/>
</dbReference>
<gene>
    <name evidence="6" type="ORF">HCZ30_07160</name>
</gene>
<dbReference type="SUPFAM" id="SSF47413">
    <property type="entry name" value="lambda repressor-like DNA-binding domains"/>
    <property type="match status" value="1"/>
</dbReference>
<dbReference type="EMBL" id="JAATOP010000004">
    <property type="protein sequence ID" value="NIY72212.1"/>
    <property type="molecule type" value="Genomic_DNA"/>
</dbReference>
<evidence type="ECO:0000256" key="1">
    <source>
        <dbReference type="ARBA" id="ARBA00022491"/>
    </source>
</evidence>
<sequence length="334" mass="36339">MNETNSSKRPTIYDLAKIAETSPTAVSSVINGSWKKRRISEKLAQRILKVAEEQGYAVNMQASALRKDRSNIVGMIMPKYDNRFFGAIAEQFEALARANNMFPVITCTQRDPDLEVEAARELLSYQVDCLISTGATDPDRITALCAANGVQSLNLDLPGHDAPSVISDNGNAAHALTNLILDRCKAELSWEGPLRFVGGRLSDNNTAARLDGFFRAHNERGIEVPDNHVMAAGYSANSAAGRLADLHPDGPMGIFVNSTISLEGVVRWHSGLGDAAAQVRYGCFDWDPFGSYLPGNVGMVEQDVPAMLEALFGLIGKKPKQADPIRIPCHLRPF</sequence>
<dbReference type="InterPro" id="IPR000843">
    <property type="entry name" value="HTH_LacI"/>
</dbReference>
<name>A0ABX0VYD1_9RHOB</name>
<dbReference type="InterPro" id="IPR001761">
    <property type="entry name" value="Peripla_BP/Lac1_sug-bd_dom"/>
</dbReference>
<dbReference type="GO" id="GO:0003677">
    <property type="term" value="F:DNA binding"/>
    <property type="evidence" value="ECO:0007669"/>
    <property type="project" value="UniProtKB-KW"/>
</dbReference>
<accession>A0ABX0VYD1</accession>
<dbReference type="Pfam" id="PF00532">
    <property type="entry name" value="Peripla_BP_1"/>
    <property type="match status" value="1"/>
</dbReference>
<evidence type="ECO:0000256" key="2">
    <source>
        <dbReference type="ARBA" id="ARBA00023015"/>
    </source>
</evidence>
<comment type="caution">
    <text evidence="6">The sequence shown here is derived from an EMBL/GenBank/DDBJ whole genome shotgun (WGS) entry which is preliminary data.</text>
</comment>
<protein>
    <submittedName>
        <fullName evidence="6">LacI family DNA-binding transcriptional regulator</fullName>
    </submittedName>
</protein>
<keyword evidence="7" id="KW-1185">Reference proteome</keyword>
<organism evidence="6 7">
    <name type="scientific">Marivivens donghaensis</name>
    <dbReference type="NCBI Taxonomy" id="1699413"/>
    <lineage>
        <taxon>Bacteria</taxon>
        <taxon>Pseudomonadati</taxon>
        <taxon>Pseudomonadota</taxon>
        <taxon>Alphaproteobacteria</taxon>
        <taxon>Rhodobacterales</taxon>
        <taxon>Paracoccaceae</taxon>
        <taxon>Marivivens group</taxon>
        <taxon>Marivivens</taxon>
    </lineage>
</organism>
<dbReference type="Pfam" id="PF00356">
    <property type="entry name" value="LacI"/>
    <property type="match status" value="1"/>
</dbReference>
<evidence type="ECO:0000313" key="6">
    <source>
        <dbReference type="EMBL" id="NIY72212.1"/>
    </source>
</evidence>
<reference evidence="6 7" key="1">
    <citation type="submission" date="2020-03" db="EMBL/GenBank/DDBJ databases">
        <title>Bacterial isolates of synthetic phycosphere.</title>
        <authorList>
            <person name="Fu H."/>
            <person name="Moran M.A."/>
        </authorList>
    </citation>
    <scope>NUCLEOTIDE SEQUENCE [LARGE SCALE GENOMIC DNA]</scope>
    <source>
        <strain evidence="6 7">HF1</strain>
    </source>
</reference>
<keyword evidence="2" id="KW-0805">Transcription regulation</keyword>
<evidence type="ECO:0000259" key="5">
    <source>
        <dbReference type="PROSITE" id="PS50932"/>
    </source>
</evidence>
<evidence type="ECO:0000256" key="4">
    <source>
        <dbReference type="ARBA" id="ARBA00023163"/>
    </source>
</evidence>
<evidence type="ECO:0000256" key="3">
    <source>
        <dbReference type="ARBA" id="ARBA00023125"/>
    </source>
</evidence>
<dbReference type="CDD" id="cd01392">
    <property type="entry name" value="HTH_LacI"/>
    <property type="match status" value="1"/>
</dbReference>
<dbReference type="Gene3D" id="1.10.260.40">
    <property type="entry name" value="lambda repressor-like DNA-binding domains"/>
    <property type="match status" value="1"/>
</dbReference>
<dbReference type="SMART" id="SM00354">
    <property type="entry name" value="HTH_LACI"/>
    <property type="match status" value="1"/>
</dbReference>
<dbReference type="Proteomes" id="UP000709466">
    <property type="component" value="Unassembled WGS sequence"/>
</dbReference>
<dbReference type="InterPro" id="IPR010982">
    <property type="entry name" value="Lambda_DNA-bd_dom_sf"/>
</dbReference>
<dbReference type="InterPro" id="IPR028082">
    <property type="entry name" value="Peripla_BP_I"/>
</dbReference>
<evidence type="ECO:0000313" key="7">
    <source>
        <dbReference type="Proteomes" id="UP000709466"/>
    </source>
</evidence>
<dbReference type="PANTHER" id="PTHR30146:SF45">
    <property type="entry name" value="CATABOLITE REPRESSOR_ACTIVATOR"/>
    <property type="match status" value="1"/>
</dbReference>
<feature type="domain" description="HTH lacI-type" evidence="5">
    <location>
        <begin position="10"/>
        <end position="67"/>
    </location>
</feature>
<keyword evidence="4" id="KW-0804">Transcription</keyword>
<dbReference type="PANTHER" id="PTHR30146">
    <property type="entry name" value="LACI-RELATED TRANSCRIPTIONAL REPRESSOR"/>
    <property type="match status" value="1"/>
</dbReference>
<dbReference type="SUPFAM" id="SSF53822">
    <property type="entry name" value="Periplasmic binding protein-like I"/>
    <property type="match status" value="1"/>
</dbReference>
<keyword evidence="3 6" id="KW-0238">DNA-binding</keyword>
<dbReference type="RefSeq" id="WP_167637600.1">
    <property type="nucleotide sequence ID" value="NZ_JAATOP010000004.1"/>
</dbReference>
<proteinExistence type="predicted"/>